<dbReference type="InterPro" id="IPR036412">
    <property type="entry name" value="HAD-like_sf"/>
</dbReference>
<organism evidence="1 2">
    <name type="scientific">Paenochrobactrum glaciei</name>
    <dbReference type="NCBI Taxonomy" id="486407"/>
    <lineage>
        <taxon>Bacteria</taxon>
        <taxon>Pseudomonadati</taxon>
        <taxon>Pseudomonadota</taxon>
        <taxon>Alphaproteobacteria</taxon>
        <taxon>Hyphomicrobiales</taxon>
        <taxon>Brucellaceae</taxon>
        <taxon>Paenochrobactrum</taxon>
    </lineage>
</organism>
<dbReference type="Proteomes" id="UP001424441">
    <property type="component" value="Unassembled WGS sequence"/>
</dbReference>
<dbReference type="Gene3D" id="3.40.50.1000">
    <property type="entry name" value="HAD superfamily/HAD-like"/>
    <property type="match status" value="1"/>
</dbReference>
<dbReference type="InterPro" id="IPR023214">
    <property type="entry name" value="HAD_sf"/>
</dbReference>
<reference evidence="1 2" key="1">
    <citation type="journal article" date="2019" name="Int. J. Syst. Evol. Microbiol.">
        <title>The Global Catalogue of Microorganisms (GCM) 10K type strain sequencing project: providing services to taxonomists for standard genome sequencing and annotation.</title>
        <authorList>
            <consortium name="The Broad Institute Genomics Platform"/>
            <consortium name="The Broad Institute Genome Sequencing Center for Infectious Disease"/>
            <person name="Wu L."/>
            <person name="Ma J."/>
        </authorList>
    </citation>
    <scope>NUCLEOTIDE SEQUENCE [LARGE SCALE GENOMIC DNA]</scope>
    <source>
        <strain evidence="1 2">JCM 15115</strain>
    </source>
</reference>
<keyword evidence="2" id="KW-1185">Reference proteome</keyword>
<evidence type="ECO:0000313" key="2">
    <source>
        <dbReference type="Proteomes" id="UP001424441"/>
    </source>
</evidence>
<dbReference type="SUPFAM" id="SSF56784">
    <property type="entry name" value="HAD-like"/>
    <property type="match status" value="1"/>
</dbReference>
<accession>A0ABN1GFI2</accession>
<evidence type="ECO:0008006" key="3">
    <source>
        <dbReference type="Google" id="ProtNLM"/>
    </source>
</evidence>
<comment type="caution">
    <text evidence="1">The sequence shown here is derived from an EMBL/GenBank/DDBJ whole genome shotgun (WGS) entry which is preliminary data.</text>
</comment>
<sequence>MVKVENIGVGIDEGREAGCWTVAVTLSGNEAGVTPEQLAAMSDEEVQKLRARASDVLGRHRPDYIIDTVADLLPVLNDIEQRLVNGERPKG</sequence>
<proteinExistence type="predicted"/>
<evidence type="ECO:0000313" key="1">
    <source>
        <dbReference type="EMBL" id="GAA0610442.1"/>
    </source>
</evidence>
<name>A0ABN1GFI2_9HYPH</name>
<protein>
    <recommendedName>
        <fullName evidence="3">Phosphonoacetaldehyde hydrolase</fullName>
    </recommendedName>
</protein>
<dbReference type="EMBL" id="BAAADE010000007">
    <property type="protein sequence ID" value="GAA0610442.1"/>
    <property type="molecule type" value="Genomic_DNA"/>
</dbReference>
<gene>
    <name evidence="1" type="ORF">GCM10008943_27530</name>
</gene>